<reference evidence="2" key="1">
    <citation type="journal article" date="2019" name="Int. J. Syst. Evol. Microbiol.">
        <title>The Global Catalogue of Microorganisms (GCM) 10K type strain sequencing project: providing services to taxonomists for standard genome sequencing and annotation.</title>
        <authorList>
            <consortium name="The Broad Institute Genomics Platform"/>
            <consortium name="The Broad Institute Genome Sequencing Center for Infectious Disease"/>
            <person name="Wu L."/>
            <person name="Ma J."/>
        </authorList>
    </citation>
    <scope>NUCLEOTIDE SEQUENCE [LARGE SCALE GENOMIC DNA]</scope>
    <source>
        <strain evidence="2">CGMCC 4.7152</strain>
    </source>
</reference>
<accession>A0ABV9VTP2</accession>
<organism evidence="1 2">
    <name type="scientific">Dactylosporangium cerinum</name>
    <dbReference type="NCBI Taxonomy" id="1434730"/>
    <lineage>
        <taxon>Bacteria</taxon>
        <taxon>Bacillati</taxon>
        <taxon>Actinomycetota</taxon>
        <taxon>Actinomycetes</taxon>
        <taxon>Micromonosporales</taxon>
        <taxon>Micromonosporaceae</taxon>
        <taxon>Dactylosporangium</taxon>
    </lineage>
</organism>
<sequence length="195" mass="20669">MIGLAAALVSLVLSFLLVKANQELDANRRTIADQRASIDQLHAENGRWQALAANPVKPGAQPTPSPTVPSGQQLRSGSLVLPFLNCVDLDTPAAENWRMTTPDCRGGADLLLGQDIEGIRAASGAAHRIPGGKGSFEECARVGQTSEPIPYSHVFLETQICARTSEGNVALLQVVAAVIAGHPDKITFNVTVWAR</sequence>
<dbReference type="RefSeq" id="WP_380115355.1">
    <property type="nucleotide sequence ID" value="NZ_JBHSIU010000014.1"/>
</dbReference>
<name>A0ABV9VTP2_9ACTN</name>
<comment type="caution">
    <text evidence="1">The sequence shown here is derived from an EMBL/GenBank/DDBJ whole genome shotgun (WGS) entry which is preliminary data.</text>
</comment>
<protein>
    <submittedName>
        <fullName evidence="1">Uncharacterized protein</fullName>
    </submittedName>
</protein>
<dbReference type="Proteomes" id="UP001595912">
    <property type="component" value="Unassembled WGS sequence"/>
</dbReference>
<gene>
    <name evidence="1" type="ORF">ACFPIJ_14525</name>
</gene>
<proteinExistence type="predicted"/>
<evidence type="ECO:0000313" key="1">
    <source>
        <dbReference type="EMBL" id="MFC4999049.1"/>
    </source>
</evidence>
<evidence type="ECO:0000313" key="2">
    <source>
        <dbReference type="Proteomes" id="UP001595912"/>
    </source>
</evidence>
<dbReference type="EMBL" id="JBHSIU010000014">
    <property type="protein sequence ID" value="MFC4999049.1"/>
    <property type="molecule type" value="Genomic_DNA"/>
</dbReference>
<keyword evidence="2" id="KW-1185">Reference proteome</keyword>